<comment type="similarity">
    <text evidence="1">Belongs to the phosducin family.</text>
</comment>
<sequence>MARNVTTEWHDIQVELGNFVPIELPPTGEEINEENMEIMEGYDQKKAHSDEDSDPDFREDEEEKEIIKGFREKRLQEMKEKANKKAFGYVKHITKQDWVLEINEAPKGVHVVLLLYQDYIELSVKLVEIFEILAKHYPHVKFCKSIATKSIPDFKDAHCPGILIYKDGEIEHTMIPALPELGGSKMDFEIVQYVLAIKGVIEMDLCDDPRDKLYKMNITKKKKEHKDSDASDEEERDTKGYLHTHHWASYKK</sequence>
<dbReference type="Gene3D" id="3.40.30.10">
    <property type="entry name" value="Glutaredoxin"/>
    <property type="match status" value="1"/>
</dbReference>
<gene>
    <name evidence="4" type="ORF">ECRASSUSDP1_LOCUS20709</name>
</gene>
<proteinExistence type="inferred from homology"/>
<feature type="domain" description="Phosducin" evidence="3">
    <location>
        <begin position="59"/>
        <end position="176"/>
    </location>
</feature>
<feature type="compositionally biased region" description="Acidic residues" evidence="2">
    <location>
        <begin position="51"/>
        <end position="63"/>
    </location>
</feature>
<dbReference type="InterPro" id="IPR024253">
    <property type="entry name" value="Phosducin_thioredoxin-like_dom"/>
</dbReference>
<feature type="region of interest" description="Disordered" evidence="2">
    <location>
        <begin position="217"/>
        <end position="252"/>
    </location>
</feature>
<dbReference type="PANTHER" id="PTHR45809">
    <property type="entry name" value="VIRAL IAP-ASSOCIATED FACTOR HOMOLOG"/>
    <property type="match status" value="1"/>
</dbReference>
<dbReference type="Pfam" id="PF02114">
    <property type="entry name" value="Phosducin"/>
    <property type="match status" value="1"/>
</dbReference>
<dbReference type="Proteomes" id="UP001295684">
    <property type="component" value="Unassembled WGS sequence"/>
</dbReference>
<evidence type="ECO:0000313" key="5">
    <source>
        <dbReference type="Proteomes" id="UP001295684"/>
    </source>
</evidence>
<evidence type="ECO:0000313" key="4">
    <source>
        <dbReference type="EMBL" id="CAI2379300.1"/>
    </source>
</evidence>
<name>A0AAD1XW25_EUPCR</name>
<accession>A0AAD1XW25</accession>
<dbReference type="GO" id="GO:0006457">
    <property type="term" value="P:protein folding"/>
    <property type="evidence" value="ECO:0007669"/>
    <property type="project" value="TreeGrafter"/>
</dbReference>
<evidence type="ECO:0000256" key="2">
    <source>
        <dbReference type="SAM" id="MobiDB-lite"/>
    </source>
</evidence>
<keyword evidence="5" id="KW-1185">Reference proteome</keyword>
<dbReference type="AlphaFoldDB" id="A0AAD1XW25"/>
<dbReference type="InterPro" id="IPR051498">
    <property type="entry name" value="Phosducin-like_chap/apop_reg"/>
</dbReference>
<dbReference type="EMBL" id="CAMPGE010021130">
    <property type="protein sequence ID" value="CAI2379300.1"/>
    <property type="molecule type" value="Genomic_DNA"/>
</dbReference>
<evidence type="ECO:0000256" key="1">
    <source>
        <dbReference type="ARBA" id="ARBA00009686"/>
    </source>
</evidence>
<protein>
    <recommendedName>
        <fullName evidence="3">Phosducin domain-containing protein</fullName>
    </recommendedName>
</protein>
<reference evidence="4" key="1">
    <citation type="submission" date="2023-07" db="EMBL/GenBank/DDBJ databases">
        <authorList>
            <consortium name="AG Swart"/>
            <person name="Singh M."/>
            <person name="Singh A."/>
            <person name="Seah K."/>
            <person name="Emmerich C."/>
        </authorList>
    </citation>
    <scope>NUCLEOTIDE SEQUENCE</scope>
    <source>
        <strain evidence="4">DP1</strain>
    </source>
</reference>
<dbReference type="GO" id="GO:0005737">
    <property type="term" value="C:cytoplasm"/>
    <property type="evidence" value="ECO:0007669"/>
    <property type="project" value="TreeGrafter"/>
</dbReference>
<comment type="caution">
    <text evidence="4">The sequence shown here is derived from an EMBL/GenBank/DDBJ whole genome shotgun (WGS) entry which is preliminary data.</text>
</comment>
<organism evidence="4 5">
    <name type="scientific">Euplotes crassus</name>
    <dbReference type="NCBI Taxonomy" id="5936"/>
    <lineage>
        <taxon>Eukaryota</taxon>
        <taxon>Sar</taxon>
        <taxon>Alveolata</taxon>
        <taxon>Ciliophora</taxon>
        <taxon>Intramacronucleata</taxon>
        <taxon>Spirotrichea</taxon>
        <taxon>Hypotrichia</taxon>
        <taxon>Euplotida</taxon>
        <taxon>Euplotidae</taxon>
        <taxon>Moneuplotes</taxon>
    </lineage>
</organism>
<dbReference type="PANTHER" id="PTHR45809:SF3">
    <property type="entry name" value="VIRAL IAP-ASSOCIATED FACTOR HOMOLOG"/>
    <property type="match status" value="1"/>
</dbReference>
<dbReference type="SUPFAM" id="SSF52833">
    <property type="entry name" value="Thioredoxin-like"/>
    <property type="match status" value="1"/>
</dbReference>
<evidence type="ECO:0000259" key="3">
    <source>
        <dbReference type="Pfam" id="PF02114"/>
    </source>
</evidence>
<dbReference type="InterPro" id="IPR036249">
    <property type="entry name" value="Thioredoxin-like_sf"/>
</dbReference>
<feature type="region of interest" description="Disordered" evidence="2">
    <location>
        <begin position="37"/>
        <end position="63"/>
    </location>
</feature>
<feature type="compositionally biased region" description="Basic residues" evidence="2">
    <location>
        <begin position="242"/>
        <end position="252"/>
    </location>
</feature>